<comment type="caution">
    <text evidence="8">The sequence shown here is derived from an EMBL/GenBank/DDBJ whole genome shotgun (WGS) entry which is preliminary data.</text>
</comment>
<feature type="transmembrane region" description="Helical" evidence="7">
    <location>
        <begin position="303"/>
        <end position="322"/>
    </location>
</feature>
<feature type="transmembrane region" description="Helical" evidence="7">
    <location>
        <begin position="36"/>
        <end position="59"/>
    </location>
</feature>
<feature type="compositionally biased region" description="Pro residues" evidence="6">
    <location>
        <begin position="9"/>
        <end position="18"/>
    </location>
</feature>
<protein>
    <submittedName>
        <fullName evidence="8">MFS transporter</fullName>
    </submittedName>
</protein>
<organism evidence="8 9">
    <name type="scientific">Kocuria dechangensis</name>
    <dbReference type="NCBI Taxonomy" id="1176249"/>
    <lineage>
        <taxon>Bacteria</taxon>
        <taxon>Bacillati</taxon>
        <taxon>Actinomycetota</taxon>
        <taxon>Actinomycetes</taxon>
        <taxon>Micrococcales</taxon>
        <taxon>Micrococcaceae</taxon>
        <taxon>Kocuria</taxon>
    </lineage>
</organism>
<evidence type="ECO:0000256" key="2">
    <source>
        <dbReference type="ARBA" id="ARBA00022475"/>
    </source>
</evidence>
<evidence type="ECO:0000256" key="5">
    <source>
        <dbReference type="ARBA" id="ARBA00023136"/>
    </source>
</evidence>
<evidence type="ECO:0000313" key="9">
    <source>
        <dbReference type="Proteomes" id="UP000638848"/>
    </source>
</evidence>
<feature type="transmembrane region" description="Helical" evidence="7">
    <location>
        <begin position="166"/>
        <end position="185"/>
    </location>
</feature>
<evidence type="ECO:0000313" key="8">
    <source>
        <dbReference type="EMBL" id="GGG68834.1"/>
    </source>
</evidence>
<dbReference type="Gene3D" id="1.20.1250.20">
    <property type="entry name" value="MFS general substrate transporter like domains"/>
    <property type="match status" value="1"/>
</dbReference>
<gene>
    <name evidence="8" type="ORF">GCM10011374_36570</name>
</gene>
<dbReference type="InterPro" id="IPR036259">
    <property type="entry name" value="MFS_trans_sf"/>
</dbReference>
<keyword evidence="2" id="KW-1003">Cell membrane</keyword>
<dbReference type="AlphaFoldDB" id="A0A917H6R1"/>
<evidence type="ECO:0000256" key="6">
    <source>
        <dbReference type="SAM" id="MobiDB-lite"/>
    </source>
</evidence>
<dbReference type="GO" id="GO:0005886">
    <property type="term" value="C:plasma membrane"/>
    <property type="evidence" value="ECO:0007669"/>
    <property type="project" value="UniProtKB-SubCell"/>
</dbReference>
<sequence length="419" mass="41628">MHHPSTSGPVPPSPPETPPAQLDAPAMPAAKGLPRYVVAATLARTADGGAVLAIVLLVTTSGAPGWLAGLLGAAITAPHLLGPFIARRLDTAKDGRTVIVGACLLHGTTLAAAVLLYPLTSPIVPGLLLIASGVVGPLLTGGISSRLPAIAGPGRLNQRRAQGWDVATYGIAGTIGPSIVAAVSVSASPSVAGLVLAASTFVAAAFVRLLPYAPPPAHPAEVPSPGRTLGMMAASGPLRRTLYLTMVVALSVAALPIAAVASTDRLHIDSAAVGLLTAAYGLGGLAGSAGAMVRPFTADADRLMSRLAVAVAGALIGTVLASTFTLALATYAVAGVLNSYFFAATLAARSEYAPRHARGQVFVWIGALKITAGSAGTTLAGALVTGAAQLPLALAATLIAVAVAASSIDRRLERTPATT</sequence>
<dbReference type="PANTHER" id="PTHR23513:SF11">
    <property type="entry name" value="STAPHYLOFERRIN A TRANSPORTER"/>
    <property type="match status" value="1"/>
</dbReference>
<evidence type="ECO:0000256" key="1">
    <source>
        <dbReference type="ARBA" id="ARBA00004651"/>
    </source>
</evidence>
<dbReference type="SUPFAM" id="SSF103473">
    <property type="entry name" value="MFS general substrate transporter"/>
    <property type="match status" value="1"/>
</dbReference>
<keyword evidence="5 7" id="KW-0472">Membrane</keyword>
<dbReference type="EMBL" id="BMEQ01000032">
    <property type="protein sequence ID" value="GGG68834.1"/>
    <property type="molecule type" value="Genomic_DNA"/>
</dbReference>
<feature type="transmembrane region" description="Helical" evidence="7">
    <location>
        <begin position="123"/>
        <end position="145"/>
    </location>
</feature>
<dbReference type="Proteomes" id="UP000638848">
    <property type="component" value="Unassembled WGS sequence"/>
</dbReference>
<evidence type="ECO:0000256" key="3">
    <source>
        <dbReference type="ARBA" id="ARBA00022692"/>
    </source>
</evidence>
<evidence type="ECO:0000256" key="4">
    <source>
        <dbReference type="ARBA" id="ARBA00022989"/>
    </source>
</evidence>
<feature type="region of interest" description="Disordered" evidence="6">
    <location>
        <begin position="1"/>
        <end position="25"/>
    </location>
</feature>
<keyword evidence="3 7" id="KW-0812">Transmembrane</keyword>
<comment type="subcellular location">
    <subcellularLocation>
        <location evidence="1">Cell membrane</location>
        <topology evidence="1">Multi-pass membrane protein</topology>
    </subcellularLocation>
</comment>
<feature type="transmembrane region" description="Helical" evidence="7">
    <location>
        <begin position="361"/>
        <end position="384"/>
    </location>
</feature>
<dbReference type="PANTHER" id="PTHR23513">
    <property type="entry name" value="INTEGRAL MEMBRANE EFFLUX PROTEIN-RELATED"/>
    <property type="match status" value="1"/>
</dbReference>
<name>A0A917H6R1_9MICC</name>
<feature type="transmembrane region" description="Helical" evidence="7">
    <location>
        <begin position="271"/>
        <end position="291"/>
    </location>
</feature>
<feature type="transmembrane region" description="Helical" evidence="7">
    <location>
        <begin position="65"/>
        <end position="86"/>
    </location>
</feature>
<feature type="transmembrane region" description="Helical" evidence="7">
    <location>
        <begin position="390"/>
        <end position="408"/>
    </location>
</feature>
<keyword evidence="9" id="KW-1185">Reference proteome</keyword>
<reference evidence="8" key="2">
    <citation type="submission" date="2020-09" db="EMBL/GenBank/DDBJ databases">
        <authorList>
            <person name="Sun Q."/>
            <person name="Zhou Y."/>
        </authorList>
    </citation>
    <scope>NUCLEOTIDE SEQUENCE</scope>
    <source>
        <strain evidence="8">CGMCC 1.12187</strain>
    </source>
</reference>
<feature type="transmembrane region" description="Helical" evidence="7">
    <location>
        <begin position="191"/>
        <end position="210"/>
    </location>
</feature>
<keyword evidence="4 7" id="KW-1133">Transmembrane helix</keyword>
<feature type="transmembrane region" description="Helical" evidence="7">
    <location>
        <begin position="98"/>
        <end position="117"/>
    </location>
</feature>
<evidence type="ECO:0000256" key="7">
    <source>
        <dbReference type="SAM" id="Phobius"/>
    </source>
</evidence>
<accession>A0A917H6R1</accession>
<feature type="transmembrane region" description="Helical" evidence="7">
    <location>
        <begin position="328"/>
        <end position="349"/>
    </location>
</feature>
<feature type="transmembrane region" description="Helical" evidence="7">
    <location>
        <begin position="241"/>
        <end position="259"/>
    </location>
</feature>
<proteinExistence type="predicted"/>
<reference evidence="8" key="1">
    <citation type="journal article" date="2014" name="Int. J. Syst. Evol. Microbiol.">
        <title>Complete genome sequence of Corynebacterium casei LMG S-19264T (=DSM 44701T), isolated from a smear-ripened cheese.</title>
        <authorList>
            <consortium name="US DOE Joint Genome Institute (JGI-PGF)"/>
            <person name="Walter F."/>
            <person name="Albersmeier A."/>
            <person name="Kalinowski J."/>
            <person name="Ruckert C."/>
        </authorList>
    </citation>
    <scope>NUCLEOTIDE SEQUENCE</scope>
    <source>
        <strain evidence="8">CGMCC 1.12187</strain>
    </source>
</reference>